<evidence type="ECO:0000256" key="6">
    <source>
        <dbReference type="ARBA" id="ARBA00022723"/>
    </source>
</evidence>
<dbReference type="GO" id="GO:0005576">
    <property type="term" value="C:extracellular region"/>
    <property type="evidence" value="ECO:0007669"/>
    <property type="project" value="UniProtKB-SubCell"/>
</dbReference>
<dbReference type="Pfam" id="PF00082">
    <property type="entry name" value="Peptidase_S8"/>
    <property type="match status" value="1"/>
</dbReference>
<evidence type="ECO:0000256" key="7">
    <source>
        <dbReference type="ARBA" id="ARBA00022801"/>
    </source>
</evidence>
<name>A0AAD7FLR0_MYCRO</name>
<accession>A0AAD7FLR0</accession>
<feature type="non-terminal residue" evidence="13">
    <location>
        <position position="1"/>
    </location>
</feature>
<dbReference type="AlphaFoldDB" id="A0AAD7FLR0"/>
<dbReference type="InterPro" id="IPR050819">
    <property type="entry name" value="Tripeptidyl-peptidase_I"/>
</dbReference>
<evidence type="ECO:0000256" key="5">
    <source>
        <dbReference type="ARBA" id="ARBA00022670"/>
    </source>
</evidence>
<evidence type="ECO:0000256" key="1">
    <source>
        <dbReference type="ARBA" id="ARBA00001910"/>
    </source>
</evidence>
<keyword evidence="14" id="KW-1185">Reference proteome</keyword>
<comment type="catalytic activity">
    <reaction evidence="1">
        <text>Release of an N-terminal tripeptide from a polypeptide.</text>
        <dbReference type="EC" id="3.4.14.10"/>
    </reaction>
</comment>
<dbReference type="GO" id="GO:0008240">
    <property type="term" value="F:tripeptidyl-peptidase activity"/>
    <property type="evidence" value="ECO:0007669"/>
    <property type="project" value="UniProtKB-EC"/>
</dbReference>
<dbReference type="EMBL" id="JARKIE010000506">
    <property type="protein sequence ID" value="KAJ7631781.1"/>
    <property type="molecule type" value="Genomic_DNA"/>
</dbReference>
<dbReference type="EC" id="3.4.14.10" evidence="4"/>
<organism evidence="13 14">
    <name type="scientific">Mycena rosella</name>
    <name type="common">Pink bonnet</name>
    <name type="synonym">Agaricus rosellus</name>
    <dbReference type="NCBI Taxonomy" id="1033263"/>
    <lineage>
        <taxon>Eukaryota</taxon>
        <taxon>Fungi</taxon>
        <taxon>Dikarya</taxon>
        <taxon>Basidiomycota</taxon>
        <taxon>Agaricomycotina</taxon>
        <taxon>Agaricomycetes</taxon>
        <taxon>Agaricomycetidae</taxon>
        <taxon>Agaricales</taxon>
        <taxon>Marasmiineae</taxon>
        <taxon>Mycenaceae</taxon>
        <taxon>Mycena</taxon>
    </lineage>
</organism>
<evidence type="ECO:0000256" key="4">
    <source>
        <dbReference type="ARBA" id="ARBA00012462"/>
    </source>
</evidence>
<evidence type="ECO:0000256" key="2">
    <source>
        <dbReference type="ARBA" id="ARBA00002451"/>
    </source>
</evidence>
<gene>
    <name evidence="13" type="ORF">B0H17DRAFT_1108583</name>
</gene>
<evidence type="ECO:0000256" key="10">
    <source>
        <dbReference type="ARBA" id="ARBA00023145"/>
    </source>
</evidence>
<dbReference type="GO" id="GO:0046872">
    <property type="term" value="F:metal ion binding"/>
    <property type="evidence" value="ECO:0007669"/>
    <property type="project" value="UniProtKB-UniRule"/>
</dbReference>
<dbReference type="InterPro" id="IPR000209">
    <property type="entry name" value="Peptidase_S8/S53_dom"/>
</dbReference>
<keyword evidence="6 11" id="KW-0479">Metal-binding</keyword>
<evidence type="ECO:0000259" key="12">
    <source>
        <dbReference type="PROSITE" id="PS51695"/>
    </source>
</evidence>
<dbReference type="PANTHER" id="PTHR14218">
    <property type="entry name" value="PROTEASE S8 TRIPEPTIDYL PEPTIDASE I CLN2"/>
    <property type="match status" value="1"/>
</dbReference>
<keyword evidence="8" id="KW-0720">Serine protease</keyword>
<feature type="binding site" evidence="11">
    <location>
        <position position="306"/>
    </location>
    <ligand>
        <name>Ca(2+)</name>
        <dbReference type="ChEBI" id="CHEBI:29108"/>
    </ligand>
</feature>
<comment type="function">
    <text evidence="2">Secreted tripeptidyl-peptidase which degrades proteins at acidic pHs and is involved in virulence.</text>
</comment>
<feature type="binding site" evidence="11">
    <location>
        <position position="284"/>
    </location>
    <ligand>
        <name>Ca(2+)</name>
        <dbReference type="ChEBI" id="CHEBI:29108"/>
    </ligand>
</feature>
<dbReference type="GO" id="GO:0006508">
    <property type="term" value="P:proteolysis"/>
    <property type="evidence" value="ECO:0007669"/>
    <property type="project" value="UniProtKB-KW"/>
</dbReference>
<dbReference type="InterPro" id="IPR030400">
    <property type="entry name" value="Sedolisin_dom"/>
</dbReference>
<reference evidence="13" key="1">
    <citation type="submission" date="2023-03" db="EMBL/GenBank/DDBJ databases">
        <title>Massive genome expansion in bonnet fungi (Mycena s.s.) driven by repeated elements and novel gene families across ecological guilds.</title>
        <authorList>
            <consortium name="Lawrence Berkeley National Laboratory"/>
            <person name="Harder C.B."/>
            <person name="Miyauchi S."/>
            <person name="Viragh M."/>
            <person name="Kuo A."/>
            <person name="Thoen E."/>
            <person name="Andreopoulos B."/>
            <person name="Lu D."/>
            <person name="Skrede I."/>
            <person name="Drula E."/>
            <person name="Henrissat B."/>
            <person name="Morin E."/>
            <person name="Kohler A."/>
            <person name="Barry K."/>
            <person name="LaButti K."/>
            <person name="Morin E."/>
            <person name="Salamov A."/>
            <person name="Lipzen A."/>
            <person name="Mereny Z."/>
            <person name="Hegedus B."/>
            <person name="Baldrian P."/>
            <person name="Stursova M."/>
            <person name="Weitz H."/>
            <person name="Taylor A."/>
            <person name="Grigoriev I.V."/>
            <person name="Nagy L.G."/>
            <person name="Martin F."/>
            <person name="Kauserud H."/>
        </authorList>
    </citation>
    <scope>NUCLEOTIDE SEQUENCE</scope>
    <source>
        <strain evidence="13">CBHHK067</strain>
    </source>
</reference>
<dbReference type="SUPFAM" id="SSF52743">
    <property type="entry name" value="Subtilisin-like"/>
    <property type="match status" value="1"/>
</dbReference>
<dbReference type="Proteomes" id="UP001221757">
    <property type="component" value="Unassembled WGS sequence"/>
</dbReference>
<evidence type="ECO:0000256" key="8">
    <source>
        <dbReference type="ARBA" id="ARBA00022825"/>
    </source>
</evidence>
<keyword evidence="7" id="KW-0378">Hydrolase</keyword>
<dbReference type="PROSITE" id="PS51695">
    <property type="entry name" value="SEDOLISIN"/>
    <property type="match status" value="1"/>
</dbReference>
<dbReference type="Pfam" id="PF09286">
    <property type="entry name" value="Pro-kuma_activ"/>
    <property type="match status" value="1"/>
</dbReference>
<keyword evidence="9 11" id="KW-0106">Calcium</keyword>
<evidence type="ECO:0000313" key="13">
    <source>
        <dbReference type="EMBL" id="KAJ7631781.1"/>
    </source>
</evidence>
<keyword evidence="5" id="KW-0645">Protease</keyword>
<dbReference type="GO" id="GO:0004252">
    <property type="term" value="F:serine-type endopeptidase activity"/>
    <property type="evidence" value="ECO:0007669"/>
    <property type="project" value="InterPro"/>
</dbReference>
<dbReference type="InterPro" id="IPR036852">
    <property type="entry name" value="Peptidase_S8/S53_dom_sf"/>
</dbReference>
<comment type="caution">
    <text evidence="11">Lacks conserved residue(s) required for the propagation of feature annotation.</text>
</comment>
<dbReference type="Gene3D" id="3.40.50.200">
    <property type="entry name" value="Peptidase S8/S53 domain"/>
    <property type="match status" value="1"/>
</dbReference>
<proteinExistence type="predicted"/>
<sequence>REQANALFTADFHIFQSSESGTNIVRTISYSMPSSLQDHVKYVHPTVLSPSAPSSCDESIVTPGYNAYPQTADLQFFLDTYRPDLVNEIWTVVSVANGTVIQRVPQPQDQEPNLDTQMIVSLGSDYCNLYMQLGARGTSVIWASGDHGVGDCDGQFNQFSLMWPDSCPYVTTVGATHQFGPEVAANLSSGGFANAERLLDTLDDTYSGLYNASGRGVPDVSAQGVNVAIGFNEEIITLNGTSASAPIFAAIIGQLNNELVAAGKGPLGFLNPRMYANPGAFNDITSENRSNPGCGTDGFPAAKGWDPVTGLGTPNYDALRAAAGL</sequence>
<feature type="domain" description="Peptidase S53" evidence="12">
    <location>
        <begin position="1"/>
        <end position="325"/>
    </location>
</feature>
<comment type="caution">
    <text evidence="13">The sequence shown here is derived from an EMBL/GenBank/DDBJ whole genome shotgun (WGS) entry which is preliminary data.</text>
</comment>
<protein>
    <recommendedName>
        <fullName evidence="4">tripeptidyl-peptidase II</fullName>
        <ecNumber evidence="4">3.4.14.10</ecNumber>
    </recommendedName>
</protein>
<dbReference type="InterPro" id="IPR015366">
    <property type="entry name" value="S53_propep"/>
</dbReference>
<dbReference type="PANTHER" id="PTHR14218:SF15">
    <property type="entry name" value="TRIPEPTIDYL-PEPTIDASE 1"/>
    <property type="match status" value="1"/>
</dbReference>
<evidence type="ECO:0000256" key="3">
    <source>
        <dbReference type="ARBA" id="ARBA00004239"/>
    </source>
</evidence>
<feature type="binding site" evidence="11">
    <location>
        <position position="283"/>
    </location>
    <ligand>
        <name>Ca(2+)</name>
        <dbReference type="ChEBI" id="CHEBI:29108"/>
    </ligand>
</feature>
<comment type="cofactor">
    <cofactor evidence="11">
        <name>Ca(2+)</name>
        <dbReference type="ChEBI" id="CHEBI:29108"/>
    </cofactor>
    <text evidence="11">Binds 1 Ca(2+) ion per subunit.</text>
</comment>
<evidence type="ECO:0000256" key="9">
    <source>
        <dbReference type="ARBA" id="ARBA00022837"/>
    </source>
</evidence>
<evidence type="ECO:0000256" key="11">
    <source>
        <dbReference type="PROSITE-ProRule" id="PRU01032"/>
    </source>
</evidence>
<feature type="binding site" evidence="11">
    <location>
        <position position="304"/>
    </location>
    <ligand>
        <name>Ca(2+)</name>
        <dbReference type="ChEBI" id="CHEBI:29108"/>
    </ligand>
</feature>
<dbReference type="CDD" id="cd04056">
    <property type="entry name" value="Peptidases_S53"/>
    <property type="match status" value="1"/>
</dbReference>
<evidence type="ECO:0000313" key="14">
    <source>
        <dbReference type="Proteomes" id="UP001221757"/>
    </source>
</evidence>
<comment type="subcellular location">
    <subcellularLocation>
        <location evidence="3">Secreted</location>
        <location evidence="3">Extracellular space</location>
    </subcellularLocation>
</comment>
<keyword evidence="10" id="KW-0865">Zymogen</keyword>